<dbReference type="Proteomes" id="UP001338125">
    <property type="component" value="Unassembled WGS sequence"/>
</dbReference>
<dbReference type="PANTHER" id="PTHR47338">
    <property type="entry name" value="ZN(II)2CYS6 TRANSCRIPTION FACTOR (EUROFUNG)-RELATED"/>
    <property type="match status" value="1"/>
</dbReference>
<sequence>MPEDQVENKATSNVKDPIRWMSGLSTDAWQMQHGRAYIPKLAKSRGRLKAQADELGTLPRPPKQRFVINNRWEDDGTNIYIEAEGSTSQEINLIGELNTNSLALTIDESLTSDFSELDPSIQSMIPLLSLSDMDSLDIYCSQLTNEQKFELAKNFAATANLAFPLFQQQSFLNQLASAEAGDTLPFLIYAISIKLVGTAVLTDGLNIDKALQEFANSVPKELSSVTSRASLSRWRSACLLTWYGFHQYPGKDEGVGVALLTRQAYQHGLHQIDSVDNRRSFGWDRMDDDLLEDWRHIWWCIFILDSYANFSTATPYQVETESLRTALPQSPQLSEATHTSSTTKLFLPTNLTDLWRIVQTIGSSSCDKSHSIDLAFNVLLKEIITVHRRHKQNPCPSIGSQLSALEDHLSAVKLALPSNYMLQSQDVMGGESEASYHCRLVTLLKLYGARLLSHLPLRLLDEDQWQARWRESLHICFQMFTIIQQWDTRYILVVDPAVCFIMLPLLVLLHLHSLYDGVSNLQLHDQLSRRKDVVRLIIEGYAKYWTLSRFLLGCYDAFLKRVPGPLNAEDVNQILDQFQGPLHRKWLGFLGVSLPGDPFVQTLDPTYSEHDTSQATADEIDAIEDSQSWTDFLGS</sequence>
<dbReference type="Pfam" id="PF04082">
    <property type="entry name" value="Fungal_trans"/>
    <property type="match status" value="1"/>
</dbReference>
<comment type="caution">
    <text evidence="7">The sequence shown here is derived from an EMBL/GenBank/DDBJ whole genome shotgun (WGS) entry which is preliminary data.</text>
</comment>
<evidence type="ECO:0000313" key="8">
    <source>
        <dbReference type="Proteomes" id="UP001338125"/>
    </source>
</evidence>
<dbReference type="InterPro" id="IPR050815">
    <property type="entry name" value="TF_fung"/>
</dbReference>
<organism evidence="7 8">
    <name type="scientific">Cladobotryum mycophilum</name>
    <dbReference type="NCBI Taxonomy" id="491253"/>
    <lineage>
        <taxon>Eukaryota</taxon>
        <taxon>Fungi</taxon>
        <taxon>Dikarya</taxon>
        <taxon>Ascomycota</taxon>
        <taxon>Pezizomycotina</taxon>
        <taxon>Sordariomycetes</taxon>
        <taxon>Hypocreomycetidae</taxon>
        <taxon>Hypocreales</taxon>
        <taxon>Hypocreaceae</taxon>
        <taxon>Cladobotryum</taxon>
    </lineage>
</organism>
<gene>
    <name evidence="7" type="ORF">PT974_03120</name>
</gene>
<accession>A0ABR0SRD8</accession>
<evidence type="ECO:0000256" key="1">
    <source>
        <dbReference type="ARBA" id="ARBA00004123"/>
    </source>
</evidence>
<evidence type="ECO:0000259" key="6">
    <source>
        <dbReference type="Pfam" id="PF04082"/>
    </source>
</evidence>
<evidence type="ECO:0000313" key="7">
    <source>
        <dbReference type="EMBL" id="KAK5994737.1"/>
    </source>
</evidence>
<keyword evidence="8" id="KW-1185">Reference proteome</keyword>
<evidence type="ECO:0000256" key="2">
    <source>
        <dbReference type="ARBA" id="ARBA00022723"/>
    </source>
</evidence>
<feature type="domain" description="Xylanolytic transcriptional activator regulatory" evidence="6">
    <location>
        <begin position="163"/>
        <end position="378"/>
    </location>
</feature>
<evidence type="ECO:0000256" key="5">
    <source>
        <dbReference type="ARBA" id="ARBA00023242"/>
    </source>
</evidence>
<dbReference type="EMBL" id="JAVFKD010000004">
    <property type="protein sequence ID" value="KAK5994737.1"/>
    <property type="molecule type" value="Genomic_DNA"/>
</dbReference>
<dbReference type="InterPro" id="IPR007219">
    <property type="entry name" value="XnlR_reg_dom"/>
</dbReference>
<name>A0ABR0SRD8_9HYPO</name>
<keyword evidence="3" id="KW-0805">Transcription regulation</keyword>
<keyword evidence="4" id="KW-0804">Transcription</keyword>
<reference evidence="7 8" key="1">
    <citation type="submission" date="2024-01" db="EMBL/GenBank/DDBJ databases">
        <title>Complete genome of Cladobotryum mycophilum ATHUM6906.</title>
        <authorList>
            <person name="Christinaki A.C."/>
            <person name="Myridakis A.I."/>
            <person name="Kouvelis V.N."/>
        </authorList>
    </citation>
    <scope>NUCLEOTIDE SEQUENCE [LARGE SCALE GENOMIC DNA]</scope>
    <source>
        <strain evidence="7 8">ATHUM6906</strain>
    </source>
</reference>
<keyword evidence="2" id="KW-0479">Metal-binding</keyword>
<dbReference type="CDD" id="cd12148">
    <property type="entry name" value="fungal_TF_MHR"/>
    <property type="match status" value="1"/>
</dbReference>
<dbReference type="PANTHER" id="PTHR47338:SF10">
    <property type="entry name" value="TRANSCRIPTION FACTOR DOMAIN-CONTAINING PROTEIN-RELATED"/>
    <property type="match status" value="1"/>
</dbReference>
<protein>
    <recommendedName>
        <fullName evidence="6">Xylanolytic transcriptional activator regulatory domain-containing protein</fullName>
    </recommendedName>
</protein>
<keyword evidence="5" id="KW-0539">Nucleus</keyword>
<proteinExistence type="predicted"/>
<evidence type="ECO:0000256" key="3">
    <source>
        <dbReference type="ARBA" id="ARBA00023015"/>
    </source>
</evidence>
<evidence type="ECO:0000256" key="4">
    <source>
        <dbReference type="ARBA" id="ARBA00023163"/>
    </source>
</evidence>
<comment type="subcellular location">
    <subcellularLocation>
        <location evidence="1">Nucleus</location>
    </subcellularLocation>
</comment>